<proteinExistence type="predicted"/>
<dbReference type="AlphaFoldDB" id="A0A6A3D1G9"/>
<evidence type="ECO:0000313" key="2">
    <source>
        <dbReference type="EMBL" id="KAE8735440.1"/>
    </source>
</evidence>
<dbReference type="InterPro" id="IPR036188">
    <property type="entry name" value="FAD/NAD-bd_sf"/>
</dbReference>
<protein>
    <submittedName>
        <fullName evidence="2">Acyl-CoA N-acyltransferases (NAT) superfamily protein</fullName>
    </submittedName>
</protein>
<dbReference type="Proteomes" id="UP000436088">
    <property type="component" value="Unassembled WGS sequence"/>
</dbReference>
<dbReference type="Gene3D" id="3.30.9.60">
    <property type="match status" value="1"/>
</dbReference>
<keyword evidence="3" id="KW-1185">Reference proteome</keyword>
<accession>A0A6A3D1G9</accession>
<dbReference type="SUPFAM" id="SSF54373">
    <property type="entry name" value="FAD-linked reductases, C-terminal domain"/>
    <property type="match status" value="1"/>
</dbReference>
<dbReference type="GO" id="GO:0016746">
    <property type="term" value="F:acyltransferase activity"/>
    <property type="evidence" value="ECO:0007669"/>
    <property type="project" value="UniProtKB-KW"/>
</dbReference>
<sequence length="312" mass="35201">MVEDHHEKKKAKAIIKTSAPPTSSPTGAGLRLDPLSQTLITSWISNPQLLHQATLPLTIDQNQATDGHQFISFTISDDKSHVRVKAKLLRNDNGVEIDGDLLIAADRCLSLTRQHFLPALKLRYSGYCAWRGVLDFSGKEDSETIKGIRKAYPDLGKCLYFDLGSGTHAVLYELLNKRLNWIFYVNQIEPEIKRNSLTMKLIYWDNVVLIGDAAHPTTPHGLRSTNMTILDAAVLGKCLENWGVENLHSALEEYQSTRFPVTSKQVLHSRWLGQIKQGLHLPDQEPFDPKKACPEDLNDLQQKNMPFFTINH</sequence>
<dbReference type="InterPro" id="IPR053212">
    <property type="entry name" value="DHP_3-monooxygenase"/>
</dbReference>
<reference evidence="2" key="1">
    <citation type="submission" date="2019-09" db="EMBL/GenBank/DDBJ databases">
        <title>Draft genome information of white flower Hibiscus syriacus.</title>
        <authorList>
            <person name="Kim Y.-M."/>
        </authorList>
    </citation>
    <scope>NUCLEOTIDE SEQUENCE [LARGE SCALE GENOMIC DNA]</scope>
    <source>
        <strain evidence="2">YM2019G1</strain>
    </source>
</reference>
<organism evidence="2 3">
    <name type="scientific">Hibiscus syriacus</name>
    <name type="common">Rose of Sharon</name>
    <dbReference type="NCBI Taxonomy" id="106335"/>
    <lineage>
        <taxon>Eukaryota</taxon>
        <taxon>Viridiplantae</taxon>
        <taxon>Streptophyta</taxon>
        <taxon>Embryophyta</taxon>
        <taxon>Tracheophyta</taxon>
        <taxon>Spermatophyta</taxon>
        <taxon>Magnoliopsida</taxon>
        <taxon>eudicotyledons</taxon>
        <taxon>Gunneridae</taxon>
        <taxon>Pentapetalae</taxon>
        <taxon>rosids</taxon>
        <taxon>malvids</taxon>
        <taxon>Malvales</taxon>
        <taxon>Malvaceae</taxon>
        <taxon>Malvoideae</taxon>
        <taxon>Hibiscus</taxon>
    </lineage>
</organism>
<dbReference type="SUPFAM" id="SSF51905">
    <property type="entry name" value="FAD/NAD(P)-binding domain"/>
    <property type="match status" value="1"/>
</dbReference>
<dbReference type="PANTHER" id="PTHR47469">
    <property type="entry name" value="MONOOXYGENASE-LIKE"/>
    <property type="match status" value="1"/>
</dbReference>
<gene>
    <name evidence="2" type="ORF">F3Y22_tig00000340pilonHSYRG00400</name>
</gene>
<evidence type="ECO:0000256" key="1">
    <source>
        <dbReference type="SAM" id="MobiDB-lite"/>
    </source>
</evidence>
<evidence type="ECO:0000313" key="3">
    <source>
        <dbReference type="Proteomes" id="UP000436088"/>
    </source>
</evidence>
<dbReference type="EMBL" id="VEPZ02000032">
    <property type="protein sequence ID" value="KAE8735440.1"/>
    <property type="molecule type" value="Genomic_DNA"/>
</dbReference>
<dbReference type="PANTHER" id="PTHR47469:SF2">
    <property type="entry name" value="OS06G0597600 PROTEIN"/>
    <property type="match status" value="1"/>
</dbReference>
<comment type="caution">
    <text evidence="2">The sequence shown here is derived from an EMBL/GenBank/DDBJ whole genome shotgun (WGS) entry which is preliminary data.</text>
</comment>
<dbReference type="Gene3D" id="3.50.50.60">
    <property type="entry name" value="FAD/NAD(P)-binding domain"/>
    <property type="match status" value="1"/>
</dbReference>
<feature type="region of interest" description="Disordered" evidence="1">
    <location>
        <begin position="1"/>
        <end position="29"/>
    </location>
</feature>
<name>A0A6A3D1G9_HIBSY</name>